<organism evidence="2 3">
    <name type="scientific">Bradyrhizobium betae</name>
    <dbReference type="NCBI Taxonomy" id="244734"/>
    <lineage>
        <taxon>Bacteria</taxon>
        <taxon>Pseudomonadati</taxon>
        <taxon>Pseudomonadota</taxon>
        <taxon>Alphaproteobacteria</taxon>
        <taxon>Hyphomicrobiales</taxon>
        <taxon>Nitrobacteraceae</taxon>
        <taxon>Bradyrhizobium</taxon>
    </lineage>
</organism>
<dbReference type="Proteomes" id="UP000325641">
    <property type="component" value="Chromosome"/>
</dbReference>
<dbReference type="InterPro" id="IPR015927">
    <property type="entry name" value="Peptidase_S24_S26A/B/C"/>
</dbReference>
<evidence type="ECO:0000259" key="1">
    <source>
        <dbReference type="Pfam" id="PF00717"/>
    </source>
</evidence>
<reference evidence="3" key="1">
    <citation type="submission" date="2019-10" db="EMBL/GenBank/DDBJ databases">
        <title>Complete Genome Sequence of Bradyrhizobium betae type strain PL7HG1T.</title>
        <authorList>
            <person name="Bromfield E.S.P."/>
            <person name="Cloutier S."/>
        </authorList>
    </citation>
    <scope>NUCLEOTIDE SEQUENCE [LARGE SCALE GENOMIC DNA]</scope>
    <source>
        <strain evidence="3">PL7HG1</strain>
    </source>
</reference>
<evidence type="ECO:0000313" key="2">
    <source>
        <dbReference type="EMBL" id="QFI71248.1"/>
    </source>
</evidence>
<dbReference type="InterPro" id="IPR036286">
    <property type="entry name" value="LexA/Signal_pep-like_sf"/>
</dbReference>
<evidence type="ECO:0000313" key="3">
    <source>
        <dbReference type="Proteomes" id="UP000325641"/>
    </source>
</evidence>
<protein>
    <submittedName>
        <fullName evidence="2">S24 family peptidase</fullName>
    </submittedName>
</protein>
<dbReference type="InterPro" id="IPR039418">
    <property type="entry name" value="LexA-like"/>
</dbReference>
<feature type="domain" description="Peptidase S24/S26A/S26B/S26C" evidence="1">
    <location>
        <begin position="89"/>
        <end position="192"/>
    </location>
</feature>
<dbReference type="SUPFAM" id="SSF51306">
    <property type="entry name" value="LexA/Signal peptidase"/>
    <property type="match status" value="1"/>
</dbReference>
<dbReference type="Gene3D" id="2.10.109.10">
    <property type="entry name" value="Umud Fragment, subunit A"/>
    <property type="match status" value="1"/>
</dbReference>
<dbReference type="CDD" id="cd06529">
    <property type="entry name" value="S24_LexA-like"/>
    <property type="match status" value="1"/>
</dbReference>
<name>A0A5P6NZJ7_9BRAD</name>
<proteinExistence type="predicted"/>
<gene>
    <name evidence="2" type="ORF">F8237_01980</name>
</gene>
<accession>A0A5P6NZJ7</accession>
<dbReference type="EMBL" id="CP044543">
    <property type="protein sequence ID" value="QFI71248.1"/>
    <property type="molecule type" value="Genomic_DNA"/>
</dbReference>
<dbReference type="KEGG" id="bbet:F8237_01980"/>
<dbReference type="Pfam" id="PF00717">
    <property type="entry name" value="Peptidase_S24"/>
    <property type="match status" value="1"/>
</dbReference>
<sequence length="233" mass="26229">MNSLGDKQRRWLSEQLERMGRGARIGLANHLNIRPDAVTRMTNISNSKETRDISLEELVGMAEFFKEEPPGLREAKERASQAAQTVVKVVGRIGAGQEILPELEQLPPEGLFQIEVPFPVPDNTLAFEVEGESMWPRYDPGDVVLCWKEGTNANEVIGWEAAVMTDQGQRYLKRILHGSKAKLFNLESFNAPVIRDVKLTWISKVQLVVRAGEWRQIGRAAQSRISKKLAGQR</sequence>
<dbReference type="OrthoDB" id="9792157at2"/>
<dbReference type="AlphaFoldDB" id="A0A5P6NZJ7"/>